<evidence type="ECO:0000313" key="12">
    <source>
        <dbReference type="Proteomes" id="UP000238350"/>
    </source>
</evidence>
<protein>
    <recommendedName>
        <fullName evidence="8">Endosomal/vacuolar adapter protein YPT35</fullName>
    </recommendedName>
    <alternativeName>
        <fullName evidence="9">PX domain-containing protein YPT35</fullName>
    </alternativeName>
</protein>
<reference evidence="11 12" key="1">
    <citation type="submission" date="2017-04" db="EMBL/GenBank/DDBJ databases">
        <title>Genome sequencing of [Candida] sorbophila.</title>
        <authorList>
            <person name="Ahn J.O."/>
        </authorList>
    </citation>
    <scope>NUCLEOTIDE SEQUENCE [LARGE SCALE GENOMIC DNA]</scope>
    <source>
        <strain evidence="11 12">DS02</strain>
    </source>
</reference>
<keyword evidence="6" id="KW-0472">Membrane</keyword>
<evidence type="ECO:0000259" key="10">
    <source>
        <dbReference type="PROSITE" id="PS50195"/>
    </source>
</evidence>
<dbReference type="Pfam" id="PF00787">
    <property type="entry name" value="PX"/>
    <property type="match status" value="1"/>
</dbReference>
<name>A0A2T0FKI0_9ASCO</name>
<dbReference type="EMBL" id="NDIQ01000021">
    <property type="protein sequence ID" value="PRT55504.1"/>
    <property type="molecule type" value="Genomic_DNA"/>
</dbReference>
<dbReference type="PANTHER" id="PTHR10555">
    <property type="entry name" value="SORTING NEXIN"/>
    <property type="match status" value="1"/>
</dbReference>
<evidence type="ECO:0000256" key="7">
    <source>
        <dbReference type="ARBA" id="ARBA00033728"/>
    </source>
</evidence>
<dbReference type="PROSITE" id="PS50195">
    <property type="entry name" value="PX"/>
    <property type="match status" value="1"/>
</dbReference>
<sequence>MAAETLREVQPDPIVLEDHTTQVNPLWTRSVEVIGYDIVGSERGNPQPGSYVVWKVTIRTTQGAVLRFQRRYSEFDALRNTLIKEFSGRGLSIPELPAKALVARFDGRFLEERRKGLEYFLQQLLLNPEYADSYALRAFAKTH</sequence>
<evidence type="ECO:0000256" key="1">
    <source>
        <dbReference type="ARBA" id="ARBA00004148"/>
    </source>
</evidence>
<gene>
    <name evidence="11" type="ORF">B9G98_03124</name>
</gene>
<dbReference type="InterPro" id="IPR037917">
    <property type="entry name" value="Ypt35_PX"/>
</dbReference>
<accession>A0A2T0FKI0</accession>
<dbReference type="SUPFAM" id="SSF64268">
    <property type="entry name" value="PX domain"/>
    <property type="match status" value="1"/>
</dbReference>
<keyword evidence="4" id="KW-0926">Vacuole</keyword>
<evidence type="ECO:0000256" key="6">
    <source>
        <dbReference type="ARBA" id="ARBA00023136"/>
    </source>
</evidence>
<keyword evidence="12" id="KW-1185">Reference proteome</keyword>
<dbReference type="SMART" id="SM00312">
    <property type="entry name" value="PX"/>
    <property type="match status" value="1"/>
</dbReference>
<dbReference type="PANTHER" id="PTHR10555:SF170">
    <property type="entry name" value="FI18122P1"/>
    <property type="match status" value="1"/>
</dbReference>
<dbReference type="InterPro" id="IPR001683">
    <property type="entry name" value="PX_dom"/>
</dbReference>
<keyword evidence="5" id="KW-0967">Endosome</keyword>
<evidence type="ECO:0000256" key="9">
    <source>
        <dbReference type="ARBA" id="ARBA00033785"/>
    </source>
</evidence>
<dbReference type="AlphaFoldDB" id="A0A2T0FKI0"/>
<dbReference type="OrthoDB" id="10254720at2759"/>
<comment type="similarity">
    <text evidence="3">Belongs to the YPT35 family.</text>
</comment>
<dbReference type="GO" id="GO:0005774">
    <property type="term" value="C:vacuolar membrane"/>
    <property type="evidence" value="ECO:0007669"/>
    <property type="project" value="UniProtKB-SubCell"/>
</dbReference>
<dbReference type="RefSeq" id="XP_024665449.1">
    <property type="nucleotide sequence ID" value="XM_024809681.1"/>
</dbReference>
<evidence type="ECO:0000256" key="3">
    <source>
        <dbReference type="ARBA" id="ARBA00007426"/>
    </source>
</evidence>
<evidence type="ECO:0000256" key="5">
    <source>
        <dbReference type="ARBA" id="ARBA00022753"/>
    </source>
</evidence>
<comment type="function">
    <text evidence="7">Recruits the lipid transfer protein VPS13 to endosomal and vacuolar membranes.</text>
</comment>
<proteinExistence type="inferred from homology"/>
<comment type="caution">
    <text evidence="11">The sequence shown here is derived from an EMBL/GenBank/DDBJ whole genome shotgun (WGS) entry which is preliminary data.</text>
</comment>
<evidence type="ECO:0000256" key="2">
    <source>
        <dbReference type="ARBA" id="ARBA00004481"/>
    </source>
</evidence>
<evidence type="ECO:0000256" key="8">
    <source>
        <dbReference type="ARBA" id="ARBA00033774"/>
    </source>
</evidence>
<dbReference type="GO" id="GO:0032266">
    <property type="term" value="F:phosphatidylinositol-3-phosphate binding"/>
    <property type="evidence" value="ECO:0007669"/>
    <property type="project" value="InterPro"/>
</dbReference>
<dbReference type="Proteomes" id="UP000238350">
    <property type="component" value="Unassembled WGS sequence"/>
</dbReference>
<dbReference type="GO" id="GO:0010008">
    <property type="term" value="C:endosome membrane"/>
    <property type="evidence" value="ECO:0007669"/>
    <property type="project" value="UniProtKB-SubCell"/>
</dbReference>
<dbReference type="Gene3D" id="3.30.1520.10">
    <property type="entry name" value="Phox-like domain"/>
    <property type="match status" value="1"/>
</dbReference>
<evidence type="ECO:0000256" key="4">
    <source>
        <dbReference type="ARBA" id="ARBA00022554"/>
    </source>
</evidence>
<evidence type="ECO:0000313" key="11">
    <source>
        <dbReference type="EMBL" id="PRT55504.1"/>
    </source>
</evidence>
<organism evidence="11 12">
    <name type="scientific">Wickerhamiella sorbophila</name>
    <dbReference type="NCBI Taxonomy" id="45607"/>
    <lineage>
        <taxon>Eukaryota</taxon>
        <taxon>Fungi</taxon>
        <taxon>Dikarya</taxon>
        <taxon>Ascomycota</taxon>
        <taxon>Saccharomycotina</taxon>
        <taxon>Dipodascomycetes</taxon>
        <taxon>Dipodascales</taxon>
        <taxon>Trichomonascaceae</taxon>
        <taxon>Wickerhamiella</taxon>
    </lineage>
</organism>
<dbReference type="InterPro" id="IPR036871">
    <property type="entry name" value="PX_dom_sf"/>
</dbReference>
<comment type="subcellular location">
    <subcellularLocation>
        <location evidence="2">Endosome membrane</location>
        <topology evidence="2">Peripheral membrane protein</topology>
    </subcellularLocation>
    <subcellularLocation>
        <location evidence="1">Vacuole membrane</location>
        <topology evidence="1">Peripheral membrane protein</topology>
    </subcellularLocation>
</comment>
<feature type="domain" description="PX" evidence="10">
    <location>
        <begin position="32"/>
        <end position="143"/>
    </location>
</feature>
<dbReference type="STRING" id="45607.A0A2T0FKI0"/>
<dbReference type="GeneID" id="36516872"/>
<dbReference type="CDD" id="cd07280">
    <property type="entry name" value="PX_YPT35"/>
    <property type="match status" value="1"/>
</dbReference>